<reference evidence="2 3" key="1">
    <citation type="submission" date="2023-11" db="EMBL/GenBank/DDBJ databases">
        <title>Peredibacter starrii A3.12.</title>
        <authorList>
            <person name="Mitchell R.J."/>
        </authorList>
    </citation>
    <scope>NUCLEOTIDE SEQUENCE [LARGE SCALE GENOMIC DNA]</scope>
    <source>
        <strain evidence="2 3">A3.12</strain>
    </source>
</reference>
<gene>
    <name evidence="2" type="ORF">SOO65_10235</name>
</gene>
<evidence type="ECO:0000313" key="3">
    <source>
        <dbReference type="Proteomes" id="UP001324634"/>
    </source>
</evidence>
<name>A0AAX4HUS2_9BACT</name>
<sequence>MLKLLLLLLLSWSAFAQIEAPFAVVDYNQNPSDIEWRHIVTEHFDLIFPEEVEKDAQRVAHLLEKAYPYVTRSMEELPPRISLILQNQSVISNGFVTLAPRRSEWYLSPAIDPELTNTEWLKTLSVHEFRHVVQFQKGKHGFNKFLNIIMGEAGQALGLGLTMPPWYFEGDAVGVETALTKGGRGRLPLFERDLRTLLLSGQKWDYDKAHLGSYEDYVPNHYVYGYFYTSTLRNNYGDLFLSKLANQSAETSWNPLSFYNSVDRMTHEKFEDFYWGVMGDLIKEWKKRADELTPTPYEVKNLGKRFGWTNYLFPQTTQDGKVVALKKGLSFYDRFVLIDGKKEKTLFYPGPLATEYPFKLRGGKLAFLELEVDPRWGYRNFNKLKVYDVNEDKIVVSKAHTKLRIAIPDHAGKKILAVEWDEAQGQAIVVLNHKGKEIQRIPYPKNEVITSIDWLSDSEIVFVQKDYNDMKSMVQFNLGSAEKTYLIDKAVNNIGNVAVEEGHILFESPESGIDNIWLYTKEGTRQITSALFGSYAPTLHQGKLIYNDYTANGMNVVQKSLRMDEEQKSQNSFYPIYEKFAMSENAKGLESELLENEEYKSSKYSEPKHSLNLHSWLLLAPPLGADITVIGYSQDVLNKFFLSAGGVYNLNEKSVTGFVTSSWSQYYTVFDVRAAYGGRRQDVTVSGKEIEDKWEEGTADVGISVPWKYIQGRFTHSFSVRGFAKLIKVTNKISNDLTEVNDGALYSPGAELNYSVISRMARRDLNPEWGFSVFGHMEDGRDITGADQKGSIRSVDSRIYLPGLWHHHSFFHQVAYERQKDNFYQYASYVIYPRGTRSVFLQEFTKYSANYMMPLFYPDWHWSRYWNLKRINLNLFYDDLTGRYLTNHYRAASTGWETIFEMNFLRLAYPISIGLRGSYVLEGREQSNNYELFLATVLGTF</sequence>
<dbReference type="AlphaFoldDB" id="A0AAX4HUS2"/>
<evidence type="ECO:0000313" key="2">
    <source>
        <dbReference type="EMBL" id="WPU67131.1"/>
    </source>
</evidence>
<keyword evidence="3" id="KW-1185">Reference proteome</keyword>
<dbReference type="KEGG" id="psti:SOO65_10235"/>
<keyword evidence="1" id="KW-0732">Signal</keyword>
<organism evidence="2 3">
    <name type="scientific">Peredibacter starrii</name>
    <dbReference type="NCBI Taxonomy" id="28202"/>
    <lineage>
        <taxon>Bacteria</taxon>
        <taxon>Pseudomonadati</taxon>
        <taxon>Bdellovibrionota</taxon>
        <taxon>Bacteriovoracia</taxon>
        <taxon>Bacteriovoracales</taxon>
        <taxon>Bacteriovoracaceae</taxon>
        <taxon>Peredibacter</taxon>
    </lineage>
</organism>
<proteinExistence type="predicted"/>
<evidence type="ECO:0000256" key="1">
    <source>
        <dbReference type="SAM" id="SignalP"/>
    </source>
</evidence>
<feature type="chain" id="PRO_5043321039" evidence="1">
    <location>
        <begin position="17"/>
        <end position="941"/>
    </location>
</feature>
<protein>
    <submittedName>
        <fullName evidence="2">Uncharacterized protein</fullName>
    </submittedName>
</protein>
<dbReference type="EMBL" id="CP139487">
    <property type="protein sequence ID" value="WPU67131.1"/>
    <property type="molecule type" value="Genomic_DNA"/>
</dbReference>
<feature type="signal peptide" evidence="1">
    <location>
        <begin position="1"/>
        <end position="16"/>
    </location>
</feature>
<dbReference type="SUPFAM" id="SSF69304">
    <property type="entry name" value="Tricorn protease N-terminal domain"/>
    <property type="match status" value="1"/>
</dbReference>
<dbReference type="Proteomes" id="UP001324634">
    <property type="component" value="Chromosome"/>
</dbReference>
<accession>A0AAX4HUS2</accession>
<dbReference type="RefSeq" id="WP_321400019.1">
    <property type="nucleotide sequence ID" value="NZ_CP139487.1"/>
</dbReference>